<feature type="compositionally biased region" description="Low complexity" evidence="1">
    <location>
        <begin position="222"/>
        <end position="233"/>
    </location>
</feature>
<feature type="region of interest" description="Disordered" evidence="1">
    <location>
        <begin position="217"/>
        <end position="247"/>
    </location>
</feature>
<comment type="caution">
    <text evidence="2">The sequence shown here is derived from an EMBL/GenBank/DDBJ whole genome shotgun (WGS) entry which is preliminary data.</text>
</comment>
<dbReference type="Proteomes" id="UP001501323">
    <property type="component" value="Unassembled WGS sequence"/>
</dbReference>
<accession>A0ABP9E6H4</accession>
<evidence type="ECO:0000256" key="1">
    <source>
        <dbReference type="SAM" id="MobiDB-lite"/>
    </source>
</evidence>
<dbReference type="RefSeq" id="WP_345295784.1">
    <property type="nucleotide sequence ID" value="NZ_BAABJY010000003.1"/>
</dbReference>
<protein>
    <submittedName>
        <fullName evidence="2">DUF1631 domain-containing protein</fullName>
    </submittedName>
</protein>
<keyword evidence="3" id="KW-1185">Reference proteome</keyword>
<gene>
    <name evidence="2" type="ORF">GCM10023332_24000</name>
</gene>
<dbReference type="EMBL" id="BAABJY010000003">
    <property type="protein sequence ID" value="GAA4870626.1"/>
    <property type="molecule type" value="Genomic_DNA"/>
</dbReference>
<organism evidence="2 3">
    <name type="scientific">Luteimonas vadosa</name>
    <dbReference type="NCBI Taxonomy" id="1165507"/>
    <lineage>
        <taxon>Bacteria</taxon>
        <taxon>Pseudomonadati</taxon>
        <taxon>Pseudomonadota</taxon>
        <taxon>Gammaproteobacteria</taxon>
        <taxon>Lysobacterales</taxon>
        <taxon>Lysobacteraceae</taxon>
        <taxon>Luteimonas</taxon>
    </lineage>
</organism>
<evidence type="ECO:0000313" key="3">
    <source>
        <dbReference type="Proteomes" id="UP001501323"/>
    </source>
</evidence>
<sequence>MPNPFMQPANTSPAAAERLLGELKTLSVERLAAVPGGLYEPIERQLNEALRLGTQLTPRNDLKLVLAMRQHNAKYVMRYRELVARGFDDFRDRNTAMGSGLPLGLVNESELEFHLAGQRLAEGIARRYQKPLELLERRLDALSTALGLPAATNPVGPVQLTSVFLRTFQDAGVSDSLQPLMFRQYDEELSKVLAELYQRLNSRLAIHGYLAERRRPAFGSSEAAQEAQRAPEATGAESPPAGDTQGKQQELRALMHRWRAANDDAGGSQGDSPAAGDGPRLRAAELSSVAMLIQRDTHPELSRAVADGGSLRLALRHCLLEGTRRFGLDPDRMRLGEDEEDAIDLVGLLFESLVRSEGLAAEGQRLLARLMVPYARIALGDFKLFMQASHPARRFVDAVALSCEDWGEESPQHAELLQRASAAVDRVVAGYNEDLAIFEVATRELQDLLEQNRRRAEVVERRSVETVNGRERLLQARLQAAAALAQRASGVPLSATVFEFLEQQWSHHVVQVILRDGFGCGRHVVALELADELIAIDQAAARCGRGEVVTKVVAVRPRLVECLSSAGIDADGANEWMASLARALAFPDASRVARSLPAVPKLDDDGDDTRLLKAVGGHGALDFDQDTLDRMRALEPGTWLRLTDEAGNETGVKVAWISPLTSRLLLVNRRGVRRLVASPAELAALAKLGRLSTDADHMPFDDALHQVRHRLAATGGTAQAA</sequence>
<dbReference type="Pfam" id="PF07793">
    <property type="entry name" value="DUF1631"/>
    <property type="match status" value="1"/>
</dbReference>
<reference evidence="3" key="1">
    <citation type="journal article" date="2019" name="Int. J. Syst. Evol. Microbiol.">
        <title>The Global Catalogue of Microorganisms (GCM) 10K type strain sequencing project: providing services to taxonomists for standard genome sequencing and annotation.</title>
        <authorList>
            <consortium name="The Broad Institute Genomics Platform"/>
            <consortium name="The Broad Institute Genome Sequencing Center for Infectious Disease"/>
            <person name="Wu L."/>
            <person name="Ma J."/>
        </authorList>
    </citation>
    <scope>NUCLEOTIDE SEQUENCE [LARGE SCALE GENOMIC DNA]</scope>
    <source>
        <strain evidence="3">JCM 18392</strain>
    </source>
</reference>
<name>A0ABP9E6H4_9GAMM</name>
<dbReference type="InterPro" id="IPR012434">
    <property type="entry name" value="DUF1631"/>
</dbReference>
<evidence type="ECO:0000313" key="2">
    <source>
        <dbReference type="EMBL" id="GAA4870626.1"/>
    </source>
</evidence>
<proteinExistence type="predicted"/>